<feature type="domain" description="PNPLA" evidence="4">
    <location>
        <begin position="6"/>
        <end position="199"/>
    </location>
</feature>
<keyword evidence="3" id="KW-0378">Hydrolase</keyword>
<feature type="short sequence motif" description="GXSXG" evidence="3">
    <location>
        <begin position="42"/>
        <end position="46"/>
    </location>
</feature>
<proteinExistence type="inferred from homology"/>
<evidence type="ECO:0000256" key="2">
    <source>
        <dbReference type="ARBA" id="ARBA00023098"/>
    </source>
</evidence>
<dbReference type="RefSeq" id="WP_377584964.1">
    <property type="nucleotide sequence ID" value="NZ_JBHTKA010000015.1"/>
</dbReference>
<keyword evidence="6" id="KW-1185">Reference proteome</keyword>
<feature type="short sequence motif" description="DGA/G" evidence="3">
    <location>
        <begin position="186"/>
        <end position="188"/>
    </location>
</feature>
<evidence type="ECO:0000313" key="5">
    <source>
        <dbReference type="EMBL" id="MFD1002979.1"/>
    </source>
</evidence>
<gene>
    <name evidence="5" type="ORF">ACFQ21_26880</name>
</gene>
<protein>
    <submittedName>
        <fullName evidence="5">Patatin-like phospholipase family protein</fullName>
    </submittedName>
</protein>
<reference evidence="6" key="1">
    <citation type="journal article" date="2019" name="Int. J. Syst. Evol. Microbiol.">
        <title>The Global Catalogue of Microorganisms (GCM) 10K type strain sequencing project: providing services to taxonomists for standard genome sequencing and annotation.</title>
        <authorList>
            <consortium name="The Broad Institute Genomics Platform"/>
            <consortium name="The Broad Institute Genome Sequencing Center for Infectious Disease"/>
            <person name="Wu L."/>
            <person name="Ma J."/>
        </authorList>
    </citation>
    <scope>NUCLEOTIDE SEQUENCE [LARGE SCALE GENOMIC DNA]</scope>
    <source>
        <strain evidence="6">CCUG 58938</strain>
    </source>
</reference>
<dbReference type="InterPro" id="IPR002641">
    <property type="entry name" value="PNPLA_dom"/>
</dbReference>
<dbReference type="Proteomes" id="UP001597112">
    <property type="component" value="Unassembled WGS sequence"/>
</dbReference>
<sequence length="344" mass="38587">MTYNILTIDGGGLRGIVPVRILQEVQKMTGRNILDTFDMLAGTSTGGLIVSCLTLKNGSGPKYTLDDIANIYIKQGKVIFPIRSGISKFFHRATNLFSPAYNADGIEKVLKEYVKEETIKESLRPIMVSTYDLNGNKPVFFKSSEAVGDPTANARIHDICRATSAAPTYLPAYTFTYKNARLTGIDGGVYVNNPTMASIAEISRYGNQGFYKKRDGTDIAFNDIRVLSLGTGSYCGTITEKEAVRWGELQWIQEITDIMMRGVNQTTDYESREMLGTGNYMRLNINIANEEYSDMTDARESTRQYLEEQVQKQIFDTDQKQTLQKFLDSIVHKEPHRAPELVVN</sequence>
<evidence type="ECO:0000256" key="1">
    <source>
        <dbReference type="ARBA" id="ARBA00010240"/>
    </source>
</evidence>
<evidence type="ECO:0000256" key="3">
    <source>
        <dbReference type="PROSITE-ProRule" id="PRU01161"/>
    </source>
</evidence>
<feature type="short sequence motif" description="GXGXXG" evidence="3">
    <location>
        <begin position="10"/>
        <end position="15"/>
    </location>
</feature>
<dbReference type="PANTHER" id="PTHR32176:SF92">
    <property type="entry name" value="XYLOSE ISOMERASE"/>
    <property type="match status" value="1"/>
</dbReference>
<dbReference type="EMBL" id="JBHTKA010000015">
    <property type="protein sequence ID" value="MFD1002979.1"/>
    <property type="molecule type" value="Genomic_DNA"/>
</dbReference>
<accession>A0ABW3K9N6</accession>
<keyword evidence="2 3" id="KW-0443">Lipid metabolism</keyword>
<dbReference type="InterPro" id="IPR016035">
    <property type="entry name" value="Acyl_Trfase/lysoPLipase"/>
</dbReference>
<dbReference type="PROSITE" id="PS51635">
    <property type="entry name" value="PNPLA"/>
    <property type="match status" value="1"/>
</dbReference>
<feature type="active site" description="Nucleophile" evidence="3">
    <location>
        <position position="44"/>
    </location>
</feature>
<organism evidence="5 6">
    <name type="scientific">Ohtaekwangia kribbensis</name>
    <dbReference type="NCBI Taxonomy" id="688913"/>
    <lineage>
        <taxon>Bacteria</taxon>
        <taxon>Pseudomonadati</taxon>
        <taxon>Bacteroidota</taxon>
        <taxon>Cytophagia</taxon>
        <taxon>Cytophagales</taxon>
        <taxon>Fulvivirgaceae</taxon>
        <taxon>Ohtaekwangia</taxon>
    </lineage>
</organism>
<name>A0ABW3K9N6_9BACT</name>
<evidence type="ECO:0000259" key="4">
    <source>
        <dbReference type="PROSITE" id="PS51635"/>
    </source>
</evidence>
<dbReference type="SUPFAM" id="SSF52151">
    <property type="entry name" value="FabD/lysophospholipase-like"/>
    <property type="match status" value="1"/>
</dbReference>
<feature type="active site" description="Proton acceptor" evidence="3">
    <location>
        <position position="186"/>
    </location>
</feature>
<comment type="similarity">
    <text evidence="1">Belongs to the patatin family.</text>
</comment>
<dbReference type="PANTHER" id="PTHR32176">
    <property type="entry name" value="XYLOSE ISOMERASE"/>
    <property type="match status" value="1"/>
</dbReference>
<dbReference type="Pfam" id="PF01734">
    <property type="entry name" value="Patatin"/>
    <property type="match status" value="1"/>
</dbReference>
<dbReference type="CDD" id="cd07199">
    <property type="entry name" value="Pat17_PNPLA8_PNPLA9_like"/>
    <property type="match status" value="1"/>
</dbReference>
<evidence type="ECO:0000313" key="6">
    <source>
        <dbReference type="Proteomes" id="UP001597112"/>
    </source>
</evidence>
<keyword evidence="3" id="KW-0442">Lipid degradation</keyword>
<dbReference type="Gene3D" id="3.40.1090.10">
    <property type="entry name" value="Cytosolic phospholipase A2 catalytic domain"/>
    <property type="match status" value="1"/>
</dbReference>
<comment type="caution">
    <text evidence="5">The sequence shown here is derived from an EMBL/GenBank/DDBJ whole genome shotgun (WGS) entry which is preliminary data.</text>
</comment>